<protein>
    <submittedName>
        <fullName evidence="2">Uncharacterized protein</fullName>
    </submittedName>
</protein>
<proteinExistence type="predicted"/>
<feature type="transmembrane region" description="Helical" evidence="1">
    <location>
        <begin position="25"/>
        <end position="43"/>
    </location>
</feature>
<evidence type="ECO:0000256" key="1">
    <source>
        <dbReference type="SAM" id="Phobius"/>
    </source>
</evidence>
<feature type="transmembrane region" description="Helical" evidence="1">
    <location>
        <begin position="49"/>
        <end position="66"/>
    </location>
</feature>
<gene>
    <name evidence="2" type="ORF">KP005_06650</name>
</gene>
<keyword evidence="1" id="KW-0472">Membrane</keyword>
<evidence type="ECO:0000313" key="2">
    <source>
        <dbReference type="EMBL" id="QWV98953.1"/>
    </source>
</evidence>
<keyword evidence="1" id="KW-1133">Transmembrane helix</keyword>
<accession>A0ABX8JMI4</accession>
<dbReference type="Proteomes" id="UP000683493">
    <property type="component" value="Chromosome"/>
</dbReference>
<organism evidence="2 3">
    <name type="scientific">Geomonas diazotrophica</name>
    <dbReference type="NCBI Taxonomy" id="2843197"/>
    <lineage>
        <taxon>Bacteria</taxon>
        <taxon>Pseudomonadati</taxon>
        <taxon>Thermodesulfobacteriota</taxon>
        <taxon>Desulfuromonadia</taxon>
        <taxon>Geobacterales</taxon>
        <taxon>Geobacteraceae</taxon>
        <taxon>Geomonas</taxon>
    </lineage>
</organism>
<dbReference type="EMBL" id="CP076724">
    <property type="protein sequence ID" value="QWV98953.1"/>
    <property type="molecule type" value="Genomic_DNA"/>
</dbReference>
<keyword evidence="1" id="KW-0812">Transmembrane</keyword>
<sequence length="72" mass="7960">MNKDEDDYKVVFRGATISKKEAKRVSVTLFFGIVGIISIGLTLGLTSKVLVFVLSFVLALIGYFGIAKRIYK</sequence>
<evidence type="ECO:0000313" key="3">
    <source>
        <dbReference type="Proteomes" id="UP000683493"/>
    </source>
</evidence>
<name>A0ABX8JMI4_9BACT</name>
<keyword evidence="3" id="KW-1185">Reference proteome</keyword>
<reference evidence="2 3" key="1">
    <citation type="submission" date="2021-06" db="EMBL/GenBank/DDBJ databases">
        <title>Gemonas diversity in paddy soil.</title>
        <authorList>
            <person name="Liu G."/>
        </authorList>
    </citation>
    <scope>NUCLEOTIDE SEQUENCE [LARGE SCALE GENOMIC DNA]</scope>
    <source>
        <strain evidence="2 3">RG29</strain>
    </source>
</reference>